<comment type="cofactor">
    <cofactor evidence="1">
        <name>Fe(2+)</name>
        <dbReference type="ChEBI" id="CHEBI:29033"/>
    </cofactor>
</comment>
<evidence type="ECO:0000313" key="2">
    <source>
        <dbReference type="EMBL" id="XBQ23193.1"/>
    </source>
</evidence>
<protein>
    <recommendedName>
        <fullName evidence="1">Probable beta-carotene 15,15'-dioxygenase</fullName>
        <ecNumber evidence="1">1.13.11.63</ecNumber>
    </recommendedName>
</protein>
<comment type="similarity">
    <text evidence="1">Belongs to the Brp/Blh beta-carotene diooxygenase family.</text>
</comment>
<keyword evidence="1" id="KW-0479">Metal-binding</keyword>
<dbReference type="GO" id="GO:0005886">
    <property type="term" value="C:plasma membrane"/>
    <property type="evidence" value="ECO:0007669"/>
    <property type="project" value="UniProtKB-SubCell"/>
</dbReference>
<feature type="transmembrane region" description="Helical" evidence="1">
    <location>
        <begin position="190"/>
        <end position="216"/>
    </location>
</feature>
<keyword evidence="1" id="KW-0812">Transmembrane</keyword>
<feature type="transmembrane region" description="Helical" evidence="1">
    <location>
        <begin position="246"/>
        <end position="263"/>
    </location>
</feature>
<organism evidence="2">
    <name type="scientific">Flagellimonas sp. MMG031</name>
    <dbReference type="NCBI Taxonomy" id="3158549"/>
    <lineage>
        <taxon>Bacteria</taxon>
        <taxon>Pseudomonadati</taxon>
        <taxon>Bacteroidota</taxon>
        <taxon>Flavobacteriia</taxon>
        <taxon>Flavobacteriales</taxon>
        <taxon>Flavobacteriaceae</taxon>
        <taxon>Flagellimonas</taxon>
    </lineage>
</organism>
<gene>
    <name evidence="2" type="ORF">ABNE31_16495</name>
</gene>
<feature type="transmembrane region" description="Helical" evidence="1">
    <location>
        <begin position="71"/>
        <end position="100"/>
    </location>
</feature>
<feature type="transmembrane region" description="Helical" evidence="1">
    <location>
        <begin position="30"/>
        <end position="50"/>
    </location>
</feature>
<dbReference type="EMBL" id="CP157804">
    <property type="protein sequence ID" value="XBQ23193.1"/>
    <property type="molecule type" value="Genomic_DNA"/>
</dbReference>
<dbReference type="GO" id="GO:0010436">
    <property type="term" value="F:carotenoid dioxygenase activity"/>
    <property type="evidence" value="ECO:0007669"/>
    <property type="project" value="UniProtKB-UniRule"/>
</dbReference>
<dbReference type="HAMAP" id="MF_02093">
    <property type="entry name" value="Beta_carotene_diox"/>
    <property type="match status" value="1"/>
</dbReference>
<dbReference type="Pfam" id="PF15461">
    <property type="entry name" value="BCD"/>
    <property type="match status" value="1"/>
</dbReference>
<keyword evidence="1" id="KW-0560">Oxidoreductase</keyword>
<dbReference type="AlphaFoldDB" id="A0AAU7MXX8"/>
<feature type="transmembrane region" description="Helical" evidence="1">
    <location>
        <begin position="157"/>
        <end position="178"/>
    </location>
</feature>
<comment type="function">
    <text evidence="1">Catalyzes the cleavage of beta-carotene at its central double bond (15,15') to yield two molecules of all-trans-retinal.</text>
</comment>
<evidence type="ECO:0000256" key="1">
    <source>
        <dbReference type="HAMAP-Rule" id="MF_02093"/>
    </source>
</evidence>
<dbReference type="KEGG" id="fld:ABNE31_16495"/>
<accession>A0AAU7MXX8</accession>
<dbReference type="NCBIfam" id="TIGR03753">
    <property type="entry name" value="blh_monoox"/>
    <property type="match status" value="1"/>
</dbReference>
<dbReference type="GO" id="GO:0016121">
    <property type="term" value="P:carotene catabolic process"/>
    <property type="evidence" value="ECO:0007669"/>
    <property type="project" value="UniProtKB-UniRule"/>
</dbReference>
<dbReference type="RefSeq" id="WP_349351891.1">
    <property type="nucleotide sequence ID" value="NZ_CP157804.1"/>
</dbReference>
<keyword evidence="1" id="KW-1003">Cell membrane</keyword>
<comment type="catalytic activity">
    <reaction evidence="1">
        <text>all-trans-beta-carotene + O2 = 2 all-trans-retinal</text>
        <dbReference type="Rhea" id="RHEA:32887"/>
        <dbReference type="ChEBI" id="CHEBI:15379"/>
        <dbReference type="ChEBI" id="CHEBI:17579"/>
        <dbReference type="ChEBI" id="CHEBI:17898"/>
        <dbReference type="EC" id="1.13.11.63"/>
    </reaction>
</comment>
<feature type="transmembrane region" description="Helical" evidence="1">
    <location>
        <begin position="120"/>
        <end position="136"/>
    </location>
</feature>
<dbReference type="GO" id="GO:0005506">
    <property type="term" value="F:iron ion binding"/>
    <property type="evidence" value="ECO:0007669"/>
    <property type="project" value="UniProtKB-UniRule"/>
</dbReference>
<name>A0AAU7MXX8_9FLAO</name>
<dbReference type="InterPro" id="IPR022270">
    <property type="entry name" value="Blh_diox"/>
</dbReference>
<feature type="transmembrane region" description="Helical" evidence="1">
    <location>
        <begin position="269"/>
        <end position="288"/>
    </location>
</feature>
<feature type="transmembrane region" description="Helical" evidence="1">
    <location>
        <begin position="7"/>
        <end position="24"/>
    </location>
</feature>
<sequence>MDIIRITSFLLVATFFGLWLSVYLPLELELLLSFLLIGTFGILHGANDIGILTSYFQKRGANIPQTGMTMLYIIMIASICAVFYFFPTIALMLFILFSSYHFGEQHWNTTLAGDFKGKPLFYLLYGGLILFMLFHAHREQVAQIVLDITGQDVPSRVIGQLFLGMGIGVGLFFLYFAYARLRTYSILLELFLLAVFYVVFNTASLLLAFCIYFVVWHSIPSLMDQMKFLYGEVSWKSFYRYFKSSYLYWLASLLGTLILYLLLRNTEEILVPGLICFLASITVPHVLVMTKIEEYLKAHPETDVGSNTQ</sequence>
<keyword evidence="1" id="KW-0472">Membrane</keyword>
<comment type="caution">
    <text evidence="1">Lacks conserved residue(s) required for the propagation of feature annotation.</text>
</comment>
<dbReference type="EC" id="1.13.11.63" evidence="1"/>
<comment type="subcellular location">
    <subcellularLocation>
        <location evidence="1">Cell membrane</location>
        <topology evidence="1">Multi-pass membrane protein</topology>
    </subcellularLocation>
</comment>
<dbReference type="GO" id="GO:0003834">
    <property type="term" value="F:beta-carotene 15,15'-dioxygenase activity"/>
    <property type="evidence" value="ECO:0007669"/>
    <property type="project" value="UniProtKB-EC"/>
</dbReference>
<keyword evidence="1" id="KW-1133">Transmembrane helix</keyword>
<proteinExistence type="inferred from homology"/>
<keyword evidence="1" id="KW-0223">Dioxygenase</keyword>
<reference evidence="2" key="1">
    <citation type="submission" date="2024-05" db="EMBL/GenBank/DDBJ databases">
        <title>Draft Genome Sequences of Flagellimonas sp. MMG031 and Marinobacter sp. MMG032 Isolated from the dinoflagellate Symbiodinium pilosum.</title>
        <authorList>
            <person name="Shikuma N.J."/>
            <person name="Farrell M.V."/>
        </authorList>
    </citation>
    <scope>NUCLEOTIDE SEQUENCE</scope>
    <source>
        <strain evidence="2">MMG031</strain>
    </source>
</reference>
<keyword evidence="1" id="KW-0408">Iron</keyword>